<accession>A0A0F8WTG1</accession>
<comment type="caution">
    <text evidence="1">The sequence shown here is derived from an EMBL/GenBank/DDBJ whole genome shotgun (WGS) entry which is preliminary data.</text>
</comment>
<evidence type="ECO:0000313" key="1">
    <source>
        <dbReference type="EMBL" id="KKK51605.1"/>
    </source>
</evidence>
<dbReference type="EMBL" id="LAZR01067428">
    <property type="protein sequence ID" value="KKK51605.1"/>
    <property type="molecule type" value="Genomic_DNA"/>
</dbReference>
<protein>
    <submittedName>
        <fullName evidence="1">Uncharacterized protein</fullName>
    </submittedName>
</protein>
<organism evidence="1">
    <name type="scientific">marine sediment metagenome</name>
    <dbReference type="NCBI Taxonomy" id="412755"/>
    <lineage>
        <taxon>unclassified sequences</taxon>
        <taxon>metagenomes</taxon>
        <taxon>ecological metagenomes</taxon>
    </lineage>
</organism>
<reference evidence="1" key="1">
    <citation type="journal article" date="2015" name="Nature">
        <title>Complex archaea that bridge the gap between prokaryotes and eukaryotes.</title>
        <authorList>
            <person name="Spang A."/>
            <person name="Saw J.H."/>
            <person name="Jorgensen S.L."/>
            <person name="Zaremba-Niedzwiedzka K."/>
            <person name="Martijn J."/>
            <person name="Lind A.E."/>
            <person name="van Eijk R."/>
            <person name="Schleper C."/>
            <person name="Guy L."/>
            <person name="Ettema T.J."/>
        </authorList>
    </citation>
    <scope>NUCLEOTIDE SEQUENCE</scope>
</reference>
<dbReference type="AlphaFoldDB" id="A0A0F8WTG1"/>
<feature type="non-terminal residue" evidence="1">
    <location>
        <position position="23"/>
    </location>
</feature>
<sequence>MYELLTIESLQPLQFSALPGFSP</sequence>
<name>A0A0F8WTG1_9ZZZZ</name>
<gene>
    <name evidence="1" type="ORF">LCGC14_3113310</name>
</gene>
<proteinExistence type="predicted"/>